<accession>A0A8S5SSD1</accession>
<dbReference type="InterPro" id="IPR036412">
    <property type="entry name" value="HAD-like_sf"/>
</dbReference>
<sequence>MEQKEMSKAYAVDFDGTLCENRWPEIGEPNQELIGYLVGRRRQGDKVILWTCRSGELLQKAVEWCQGHGLKFDAVNENLPERIEFFGGDCRKVGADVYIDDRAWNPITGGDISNMAAGERGICEGLETTEELAGWKKQMMRTFMGGGSL</sequence>
<protein>
    <submittedName>
        <fullName evidence="1">Acid phosphatase</fullName>
    </submittedName>
</protein>
<organism evidence="1">
    <name type="scientific">Myoviridae sp. ct2Qy24</name>
    <dbReference type="NCBI Taxonomy" id="2827656"/>
    <lineage>
        <taxon>Viruses</taxon>
        <taxon>Duplodnaviria</taxon>
        <taxon>Heunggongvirae</taxon>
        <taxon>Uroviricota</taxon>
        <taxon>Caudoviricetes</taxon>
    </lineage>
</organism>
<dbReference type="Gene3D" id="3.40.50.1000">
    <property type="entry name" value="HAD superfamily/HAD-like"/>
    <property type="match status" value="1"/>
</dbReference>
<reference evidence="1" key="1">
    <citation type="journal article" date="2021" name="Proc. Natl. Acad. Sci. U.S.A.">
        <title>A Catalog of Tens of Thousands of Viruses from Human Metagenomes Reveals Hidden Associations with Chronic Diseases.</title>
        <authorList>
            <person name="Tisza M.J."/>
            <person name="Buck C.B."/>
        </authorList>
    </citation>
    <scope>NUCLEOTIDE SEQUENCE</scope>
    <source>
        <strain evidence="1">Ct2Qy24</strain>
    </source>
</reference>
<dbReference type="EMBL" id="BK032666">
    <property type="protein sequence ID" value="DAF53905.1"/>
    <property type="molecule type" value="Genomic_DNA"/>
</dbReference>
<dbReference type="InterPro" id="IPR023214">
    <property type="entry name" value="HAD_sf"/>
</dbReference>
<name>A0A8S5SSD1_9CAUD</name>
<evidence type="ECO:0000313" key="1">
    <source>
        <dbReference type="EMBL" id="DAF53905.1"/>
    </source>
</evidence>
<proteinExistence type="predicted"/>
<dbReference type="SUPFAM" id="SSF56784">
    <property type="entry name" value="HAD-like"/>
    <property type="match status" value="1"/>
</dbReference>